<evidence type="ECO:0000259" key="14">
    <source>
        <dbReference type="Pfam" id="PF08541"/>
    </source>
</evidence>
<evidence type="ECO:0000256" key="11">
    <source>
        <dbReference type="ARBA" id="ARBA00023315"/>
    </source>
</evidence>
<evidence type="ECO:0000256" key="4">
    <source>
        <dbReference type="ARBA" id="ARBA00022490"/>
    </source>
</evidence>
<comment type="catalytic activity">
    <reaction evidence="12">
        <text>malonyl-[ACP] + acetyl-CoA + H(+) = 3-oxobutanoyl-[ACP] + CO2 + CoA</text>
        <dbReference type="Rhea" id="RHEA:12080"/>
        <dbReference type="Rhea" id="RHEA-COMP:9623"/>
        <dbReference type="Rhea" id="RHEA-COMP:9625"/>
        <dbReference type="ChEBI" id="CHEBI:15378"/>
        <dbReference type="ChEBI" id="CHEBI:16526"/>
        <dbReference type="ChEBI" id="CHEBI:57287"/>
        <dbReference type="ChEBI" id="CHEBI:57288"/>
        <dbReference type="ChEBI" id="CHEBI:78449"/>
        <dbReference type="ChEBI" id="CHEBI:78450"/>
        <dbReference type="EC" id="2.3.1.180"/>
    </reaction>
    <physiologicalReaction direction="left-to-right" evidence="12">
        <dbReference type="Rhea" id="RHEA:12081"/>
    </physiologicalReaction>
</comment>
<dbReference type="GO" id="GO:0044550">
    <property type="term" value="P:secondary metabolite biosynthetic process"/>
    <property type="evidence" value="ECO:0007669"/>
    <property type="project" value="TreeGrafter"/>
</dbReference>
<keyword evidence="7 13" id="KW-0276">Fatty acid metabolism</keyword>
<feature type="region of interest" description="ACP-binding" evidence="13">
    <location>
        <begin position="265"/>
        <end position="269"/>
    </location>
</feature>
<dbReference type="GO" id="GO:0005737">
    <property type="term" value="C:cytoplasm"/>
    <property type="evidence" value="ECO:0007669"/>
    <property type="project" value="UniProtKB-SubCell"/>
</dbReference>
<keyword evidence="11 13" id="KW-0012">Acyltransferase</keyword>
<dbReference type="Proteomes" id="UP000176204">
    <property type="component" value="Chromosome I"/>
</dbReference>
<evidence type="ECO:0000256" key="5">
    <source>
        <dbReference type="ARBA" id="ARBA00022516"/>
    </source>
</evidence>
<comment type="pathway">
    <text evidence="1 13">Lipid metabolism; fatty acid biosynthesis.</text>
</comment>
<evidence type="ECO:0000313" key="17">
    <source>
        <dbReference type="Proteomes" id="UP000176204"/>
    </source>
</evidence>
<dbReference type="HAMAP" id="MF_01815">
    <property type="entry name" value="FabH"/>
    <property type="match status" value="1"/>
</dbReference>
<dbReference type="PANTHER" id="PTHR34069:SF2">
    <property type="entry name" value="BETA-KETOACYL-[ACYL-CARRIER-PROTEIN] SYNTHASE III"/>
    <property type="match status" value="1"/>
</dbReference>
<comment type="subcellular location">
    <subcellularLocation>
        <location evidence="13">Cytoplasm</location>
    </subcellularLocation>
</comment>
<dbReference type="NCBIfam" id="NF006829">
    <property type="entry name" value="PRK09352.1"/>
    <property type="match status" value="1"/>
</dbReference>
<dbReference type="RefSeq" id="WP_067776938.1">
    <property type="nucleotide sequence ID" value="NZ_JACVVN010000012.1"/>
</dbReference>
<dbReference type="InterPro" id="IPR013751">
    <property type="entry name" value="ACP_syn_III_N"/>
</dbReference>
<feature type="domain" description="Beta-ketoacyl-[acyl-carrier-protein] synthase III N-terminal" evidence="15">
    <location>
        <begin position="116"/>
        <end position="196"/>
    </location>
</feature>
<dbReference type="PATRIC" id="fig|1679444.3.peg.1009"/>
<evidence type="ECO:0000256" key="2">
    <source>
        <dbReference type="ARBA" id="ARBA00008642"/>
    </source>
</evidence>
<dbReference type="FunFam" id="3.40.47.10:FF:000004">
    <property type="entry name" value="3-oxoacyl-[acyl-carrier-protein] synthase 3"/>
    <property type="match status" value="1"/>
</dbReference>
<evidence type="ECO:0000256" key="12">
    <source>
        <dbReference type="ARBA" id="ARBA00051096"/>
    </source>
</evidence>
<dbReference type="STRING" id="1679444.PYTT_0684"/>
<comment type="subunit">
    <text evidence="13">Homodimer.</text>
</comment>
<evidence type="ECO:0000256" key="9">
    <source>
        <dbReference type="ARBA" id="ARBA00023160"/>
    </source>
</evidence>
<gene>
    <name evidence="13" type="primary">fabH</name>
    <name evidence="16" type="ORF">PYTT_0684</name>
</gene>
<dbReference type="CDD" id="cd00830">
    <property type="entry name" value="KAS_III"/>
    <property type="match status" value="1"/>
</dbReference>
<dbReference type="GO" id="GO:0033818">
    <property type="term" value="F:beta-ketoacyl-acyl-carrier-protein synthase III activity"/>
    <property type="evidence" value="ECO:0007669"/>
    <property type="project" value="UniProtKB-UniRule"/>
</dbReference>
<dbReference type="KEGG" id="agl:PYTT_0684"/>
<evidence type="ECO:0000256" key="10">
    <source>
        <dbReference type="ARBA" id="ARBA00023268"/>
    </source>
</evidence>
<comment type="similarity">
    <text evidence="2 13">Belongs to the thiolase-like superfamily. FabH family.</text>
</comment>
<protein>
    <recommendedName>
        <fullName evidence="3 13">Beta-ketoacyl-[acyl-carrier-protein] synthase III</fullName>
        <shortName evidence="13">Beta-ketoacyl-ACP synthase III</shortName>
        <shortName evidence="13">KAS III</shortName>
        <ecNumber evidence="3 13">2.3.1.180</ecNumber>
    </recommendedName>
    <alternativeName>
        <fullName evidence="13">3-oxoacyl-[acyl-carrier-protein] synthase 3</fullName>
    </alternativeName>
    <alternativeName>
        <fullName evidence="13">3-oxoacyl-[acyl-carrier-protein] synthase III</fullName>
    </alternativeName>
</protein>
<feature type="active site" evidence="13">
    <location>
        <position position="264"/>
    </location>
</feature>
<proteinExistence type="inferred from homology"/>
<dbReference type="EMBL" id="LT629973">
    <property type="protein sequence ID" value="SEH77921.1"/>
    <property type="molecule type" value="Genomic_DNA"/>
</dbReference>
<feature type="active site" evidence="13">
    <location>
        <position position="122"/>
    </location>
</feature>
<dbReference type="InterPro" id="IPR013747">
    <property type="entry name" value="ACP_syn_III_C"/>
</dbReference>
<feature type="domain" description="Beta-ketoacyl-[acyl-carrier-protein] synthase III C-terminal" evidence="14">
    <location>
        <begin position="249"/>
        <end position="337"/>
    </location>
</feature>
<comment type="function">
    <text evidence="13">Catalyzes the condensation reaction of fatty acid synthesis by the addition to an acyl acceptor of two carbons from malonyl-ACP. Catalyzes the first condensation reaction which initiates fatty acid synthesis and may therefore play a role in governing the total rate of fatty acid production. Possesses both acetoacetyl-ACP synthase and acetyl transacylase activities. Its substrate specificity determines the biosynthesis of branched-chain and/or straight-chain of fatty acids.</text>
</comment>
<keyword evidence="8 13" id="KW-0443">Lipid metabolism</keyword>
<evidence type="ECO:0000256" key="3">
    <source>
        <dbReference type="ARBA" id="ARBA00012333"/>
    </source>
</evidence>
<keyword evidence="10 13" id="KW-0511">Multifunctional enzyme</keyword>
<evidence type="ECO:0000313" key="16">
    <source>
        <dbReference type="EMBL" id="SEH77921.1"/>
    </source>
</evidence>
<dbReference type="PANTHER" id="PTHR34069">
    <property type="entry name" value="3-OXOACYL-[ACYL-CARRIER-PROTEIN] SYNTHASE 3"/>
    <property type="match status" value="1"/>
</dbReference>
<keyword evidence="17" id="KW-1185">Reference proteome</keyword>
<evidence type="ECO:0000259" key="15">
    <source>
        <dbReference type="Pfam" id="PF08545"/>
    </source>
</evidence>
<dbReference type="InterPro" id="IPR016039">
    <property type="entry name" value="Thiolase-like"/>
</dbReference>
<keyword evidence="4 13" id="KW-0963">Cytoplasm</keyword>
<dbReference type="GO" id="GO:0004315">
    <property type="term" value="F:3-oxoacyl-[acyl-carrier-protein] synthase activity"/>
    <property type="evidence" value="ECO:0007669"/>
    <property type="project" value="InterPro"/>
</dbReference>
<name>A0A1C7PAS4_9BACT</name>
<accession>A0A1C7PAS4</accession>
<dbReference type="UniPathway" id="UPA00094"/>
<evidence type="ECO:0000256" key="7">
    <source>
        <dbReference type="ARBA" id="ARBA00022832"/>
    </source>
</evidence>
<evidence type="ECO:0000256" key="8">
    <source>
        <dbReference type="ARBA" id="ARBA00023098"/>
    </source>
</evidence>
<keyword evidence="5 13" id="KW-0444">Lipid biosynthesis</keyword>
<reference evidence="17" key="1">
    <citation type="submission" date="2016-09" db="EMBL/GenBank/DDBJ databases">
        <authorList>
            <person name="Koehorst J."/>
        </authorList>
    </citation>
    <scope>NUCLEOTIDE SEQUENCE [LARGE SCALE GENOMIC DNA]</scope>
</reference>
<dbReference type="SUPFAM" id="SSF53901">
    <property type="entry name" value="Thiolase-like"/>
    <property type="match status" value="1"/>
</dbReference>
<keyword evidence="9 13" id="KW-0275">Fatty acid biosynthesis</keyword>
<feature type="active site" evidence="13">
    <location>
        <position position="294"/>
    </location>
</feature>
<evidence type="ECO:0000256" key="1">
    <source>
        <dbReference type="ARBA" id="ARBA00005194"/>
    </source>
</evidence>
<dbReference type="InterPro" id="IPR004655">
    <property type="entry name" value="FabH"/>
</dbReference>
<evidence type="ECO:0000256" key="13">
    <source>
        <dbReference type="HAMAP-Rule" id="MF_01815"/>
    </source>
</evidence>
<dbReference type="GO" id="GO:0006633">
    <property type="term" value="P:fatty acid biosynthetic process"/>
    <property type="evidence" value="ECO:0007669"/>
    <property type="project" value="UniProtKB-UniRule"/>
</dbReference>
<dbReference type="NCBIfam" id="TIGR00747">
    <property type="entry name" value="fabH"/>
    <property type="match status" value="1"/>
</dbReference>
<dbReference type="Pfam" id="PF08541">
    <property type="entry name" value="ACP_syn_III_C"/>
    <property type="match status" value="1"/>
</dbReference>
<dbReference type="Pfam" id="PF08545">
    <property type="entry name" value="ACP_syn_III"/>
    <property type="match status" value="1"/>
</dbReference>
<comment type="domain">
    <text evidence="13">The last Arg residue of the ACP-binding site is essential for the weak association between ACP/AcpP and FabH.</text>
</comment>
<dbReference type="AlphaFoldDB" id="A0A1C7PAS4"/>
<dbReference type="EC" id="2.3.1.180" evidence="3 13"/>
<sequence>MSDLTQPFKRLPVAVIGTGSYVPERRLTNADLEKMVETSNEWIVERTGILERRIAAENEHTSHMATRAAERALESAGVSPEEVDLIIVATITPDTFTPSTACYVQNNIGAKNAVAFDISAACSGFLFALKTAVQYIGCGQARTALIIAAEKLSTVVNWEDRSTCVLFGDGSGAAVLRTGDQPGDGAVLASDIGSDGSLHDLLRIPGGGSACPTTTENVHERLATLAMRGNETFRHAVSHMKESATSLIERAGIQPEEIKLVVPHQANLRIINAVAQRLTIPADRVFVNLQKYGNTSAAAVAIAFDEARREGRFGKGDIVLLVAFGAGLTWSSAAIRW</sequence>
<keyword evidence="6 13" id="KW-0808">Transferase</keyword>
<organism evidence="16 17">
    <name type="scientific">Akkermansia glycaniphila</name>
    <dbReference type="NCBI Taxonomy" id="1679444"/>
    <lineage>
        <taxon>Bacteria</taxon>
        <taxon>Pseudomonadati</taxon>
        <taxon>Verrucomicrobiota</taxon>
        <taxon>Verrucomicrobiia</taxon>
        <taxon>Verrucomicrobiales</taxon>
        <taxon>Akkermansiaceae</taxon>
        <taxon>Akkermansia</taxon>
    </lineage>
</organism>
<dbReference type="Gene3D" id="3.40.47.10">
    <property type="match status" value="1"/>
</dbReference>
<evidence type="ECO:0000256" key="6">
    <source>
        <dbReference type="ARBA" id="ARBA00022679"/>
    </source>
</evidence>